<feature type="transmembrane region" description="Helical" evidence="6">
    <location>
        <begin position="724"/>
        <end position="741"/>
    </location>
</feature>
<evidence type="ECO:0000259" key="7">
    <source>
        <dbReference type="Pfam" id="PF00520"/>
    </source>
</evidence>
<comment type="caution">
    <text evidence="8">The sequence shown here is derived from an EMBL/GenBank/DDBJ whole genome shotgun (WGS) entry which is preliminary data.</text>
</comment>
<feature type="domain" description="Ion transport" evidence="7">
    <location>
        <begin position="676"/>
        <end position="921"/>
    </location>
</feature>
<keyword evidence="2 6" id="KW-0812">Transmembrane</keyword>
<feature type="transmembrane region" description="Helical" evidence="6">
    <location>
        <begin position="894"/>
        <end position="916"/>
    </location>
</feature>
<dbReference type="SUPFAM" id="SSF81324">
    <property type="entry name" value="Voltage-gated potassium channels"/>
    <property type="match status" value="1"/>
</dbReference>
<feature type="transmembrane region" description="Helical" evidence="6">
    <location>
        <begin position="660"/>
        <end position="679"/>
    </location>
</feature>
<dbReference type="Pfam" id="PF00520">
    <property type="entry name" value="Ion_trans"/>
    <property type="match status" value="1"/>
</dbReference>
<dbReference type="PANTHER" id="PTHR10582">
    <property type="entry name" value="TRANSIENT RECEPTOR POTENTIAL ION CHANNEL PROTEIN"/>
    <property type="match status" value="1"/>
</dbReference>
<evidence type="ECO:0000256" key="1">
    <source>
        <dbReference type="ARBA" id="ARBA00004141"/>
    </source>
</evidence>
<feature type="non-terminal residue" evidence="8">
    <location>
        <position position="1"/>
    </location>
</feature>
<dbReference type="GO" id="GO:0005886">
    <property type="term" value="C:plasma membrane"/>
    <property type="evidence" value="ECO:0007669"/>
    <property type="project" value="TreeGrafter"/>
</dbReference>
<keyword evidence="5 6" id="KW-0472">Membrane</keyword>
<evidence type="ECO:0000256" key="3">
    <source>
        <dbReference type="ARBA" id="ARBA00022737"/>
    </source>
</evidence>
<dbReference type="GO" id="GO:0098703">
    <property type="term" value="P:calcium ion import across plasma membrane"/>
    <property type="evidence" value="ECO:0007669"/>
    <property type="project" value="TreeGrafter"/>
</dbReference>
<comment type="subcellular location">
    <subcellularLocation>
        <location evidence="1">Membrane</location>
        <topology evidence="1">Multi-pass membrane protein</topology>
    </subcellularLocation>
</comment>
<dbReference type="GO" id="GO:0005216">
    <property type="term" value="F:monoatomic ion channel activity"/>
    <property type="evidence" value="ECO:0007669"/>
    <property type="project" value="InterPro"/>
</dbReference>
<proteinExistence type="predicted"/>
<keyword evidence="9" id="KW-1185">Reference proteome</keyword>
<keyword evidence="4 6" id="KW-1133">Transmembrane helix</keyword>
<dbReference type="Proteomes" id="UP000789570">
    <property type="component" value="Unassembled WGS sequence"/>
</dbReference>
<sequence>MSEQRVENDDKVSLYTEENVKQEIKNIVCSPNMKYMVTSDDASLILWTVDLDNNKIIKNQTCEDFREHSPSLLRLSNSNLLISGFEDETDFYGLTILDMENMKTLRNTNTKINPSHGNFLQFLPNGNLLLLRAQYMFVFTETSLKNSTYKYSSKYRLRMVNIRGGLEMVDLQMHDVVDFRKIIKMEQINGKIFFTLKDSVMIIQVNTEKWTIENKYIVPKSYKWIGTVNSDMSLFAIYLKQANGAFLCVYSMKNGFLISSRKIKLEGHDTDIKIRFIESNNIEVLMLYSLDIKNEEIKYVVTDPYELSYTCEYKYDLKKFIPNGIFTITKLPASQYNEILTQIIEYNVLEKSDEISRKLYDNVFIVPDKNDEMLSIYSRFKYIRDSYEGRIKIEGGKVGDVGKKLIWIFSIPDVLYVYNKTKDVKIVEDIDIFKIPLAYKNLGHDIDIFGLKMLDNADDDVIIYDKSGIIIFGLKSNKIVKKYFYHDIKKFLECKRIPCSNLDIPVEEDKKNMIMELLYAKMYIIEKSDEIIDFAIENKESEILSECLDILYELLTNDIVTHLTHFKIYRIITKYLQSLYLEFPIHYSKLLSNTSIILNPNKDVSYLSKEMQLYSPKYNFWKELLKPPTNPFVSLDDQAFYDSWNAEALLNFKWNTFGKYYYRLMWGVFTIFLVSFGVASTMPTSVITDTLLRISIIIGSFHIFHELRQYFWDPMEYITNLWNFFDLAAYILPVYTAIFWLCREKPQLALISISNLFLHFKFITFLRALDYFGSHFTIIVGVARRILSFLLILFLFLIGFAHAFYIILTPNEIYDMNHPVKNDDPNNPWNLVDQYQSVSPDNTISSEIAYIKQPDSNVNQFATYKTSLLAMYLFLTGDPSALSSWTYMENPFMTILLIMFSCLIVVYLMNLFIGLLNLEIEQNKTHCLFMLRKAKVLAEIELFLLLPNQRRWQHWFPDLIFYDMPIEK</sequence>
<dbReference type="EMBL" id="CAJVPQ010001580">
    <property type="protein sequence ID" value="CAG8559776.1"/>
    <property type="molecule type" value="Genomic_DNA"/>
</dbReference>
<evidence type="ECO:0000256" key="6">
    <source>
        <dbReference type="SAM" id="Phobius"/>
    </source>
</evidence>
<dbReference type="InterPro" id="IPR024862">
    <property type="entry name" value="TRPV"/>
</dbReference>
<evidence type="ECO:0000313" key="9">
    <source>
        <dbReference type="Proteomes" id="UP000789570"/>
    </source>
</evidence>
<evidence type="ECO:0000256" key="2">
    <source>
        <dbReference type="ARBA" id="ARBA00022692"/>
    </source>
</evidence>
<dbReference type="Gene3D" id="1.10.287.70">
    <property type="match status" value="1"/>
</dbReference>
<dbReference type="PANTHER" id="PTHR10582:SF2">
    <property type="entry name" value="INACTIVE"/>
    <property type="match status" value="1"/>
</dbReference>
<reference evidence="8" key="1">
    <citation type="submission" date="2021-06" db="EMBL/GenBank/DDBJ databases">
        <authorList>
            <person name="Kallberg Y."/>
            <person name="Tangrot J."/>
            <person name="Rosling A."/>
        </authorList>
    </citation>
    <scope>NUCLEOTIDE SEQUENCE</scope>
    <source>
        <strain evidence="8">UK204</strain>
    </source>
</reference>
<dbReference type="OrthoDB" id="2352140at2759"/>
<evidence type="ECO:0000256" key="5">
    <source>
        <dbReference type="ARBA" id="ARBA00023136"/>
    </source>
</evidence>
<evidence type="ECO:0000313" key="8">
    <source>
        <dbReference type="EMBL" id="CAG8559776.1"/>
    </source>
</evidence>
<accession>A0A9N9BB59</accession>
<gene>
    <name evidence="8" type="ORF">FCALED_LOCUS6540</name>
</gene>
<keyword evidence="3" id="KW-0677">Repeat</keyword>
<protein>
    <submittedName>
        <fullName evidence="8">5226_t:CDS:1</fullName>
    </submittedName>
</protein>
<dbReference type="AlphaFoldDB" id="A0A9N9BB59"/>
<name>A0A9N9BB59_9GLOM</name>
<organism evidence="8 9">
    <name type="scientific">Funneliformis caledonium</name>
    <dbReference type="NCBI Taxonomy" id="1117310"/>
    <lineage>
        <taxon>Eukaryota</taxon>
        <taxon>Fungi</taxon>
        <taxon>Fungi incertae sedis</taxon>
        <taxon>Mucoromycota</taxon>
        <taxon>Glomeromycotina</taxon>
        <taxon>Glomeromycetes</taxon>
        <taxon>Glomerales</taxon>
        <taxon>Glomeraceae</taxon>
        <taxon>Funneliformis</taxon>
    </lineage>
</organism>
<feature type="transmembrane region" description="Helical" evidence="6">
    <location>
        <begin position="786"/>
        <end position="808"/>
    </location>
</feature>
<evidence type="ECO:0000256" key="4">
    <source>
        <dbReference type="ARBA" id="ARBA00022989"/>
    </source>
</evidence>
<dbReference type="InterPro" id="IPR005821">
    <property type="entry name" value="Ion_trans_dom"/>
</dbReference>
<dbReference type="SUPFAM" id="SSF82171">
    <property type="entry name" value="DPP6 N-terminal domain-like"/>
    <property type="match status" value="1"/>
</dbReference>